<dbReference type="CDD" id="cd00293">
    <property type="entry name" value="USP-like"/>
    <property type="match status" value="1"/>
</dbReference>
<dbReference type="EMBL" id="DRSK01000266">
    <property type="protein sequence ID" value="HHE08160.1"/>
    <property type="molecule type" value="Genomic_DNA"/>
</dbReference>
<dbReference type="InterPro" id="IPR006016">
    <property type="entry name" value="UspA"/>
</dbReference>
<keyword evidence="3" id="KW-0067">ATP-binding</keyword>
<dbReference type="GO" id="GO:0005524">
    <property type="term" value="F:ATP binding"/>
    <property type="evidence" value="ECO:0007669"/>
    <property type="project" value="UniProtKB-KW"/>
</dbReference>
<feature type="region of interest" description="Disordered" evidence="4">
    <location>
        <begin position="138"/>
        <end position="161"/>
    </location>
</feature>
<gene>
    <name evidence="6" type="ORF">ENL01_04735</name>
</gene>
<dbReference type="SUPFAM" id="SSF52402">
    <property type="entry name" value="Adenine nucleotide alpha hydrolases-like"/>
    <property type="match status" value="1"/>
</dbReference>
<accession>A0A7C5HQE9</accession>
<dbReference type="PANTHER" id="PTHR46268">
    <property type="entry name" value="STRESS RESPONSE PROTEIN NHAX"/>
    <property type="match status" value="1"/>
</dbReference>
<evidence type="ECO:0000256" key="3">
    <source>
        <dbReference type="ARBA" id="ARBA00022840"/>
    </source>
</evidence>
<evidence type="ECO:0000256" key="4">
    <source>
        <dbReference type="SAM" id="MobiDB-lite"/>
    </source>
</evidence>
<dbReference type="InterPro" id="IPR006015">
    <property type="entry name" value="Universal_stress_UspA"/>
</dbReference>
<name>A0A7C5HQE9_9CHLB</name>
<comment type="similarity">
    <text evidence="1">Belongs to the universal stress protein A family.</text>
</comment>
<evidence type="ECO:0000259" key="5">
    <source>
        <dbReference type="Pfam" id="PF00582"/>
    </source>
</evidence>
<dbReference type="Pfam" id="PF00582">
    <property type="entry name" value="Usp"/>
    <property type="match status" value="1"/>
</dbReference>
<organism evidence="6">
    <name type="scientific">Chlorobaculum parvum</name>
    <dbReference type="NCBI Taxonomy" id="274539"/>
    <lineage>
        <taxon>Bacteria</taxon>
        <taxon>Pseudomonadati</taxon>
        <taxon>Chlorobiota</taxon>
        <taxon>Chlorobiia</taxon>
        <taxon>Chlorobiales</taxon>
        <taxon>Chlorobiaceae</taxon>
        <taxon>Chlorobaculum</taxon>
    </lineage>
</organism>
<sequence>MTTNAAKPSRTILCPTDFSPASEQALLHAAGQCGNDSELIVLHISKAGSGEHGSLLKEHLHNFSNYSTLLSAYECRVRFAVEYASTPSATIIEFSDKADADMIVMGSHGASDLRRLLVGSTAEAVMRQASRPVLVLKSPKRDGEKAVHQKEQTEVLTNPND</sequence>
<dbReference type="Gene3D" id="3.40.50.620">
    <property type="entry name" value="HUPs"/>
    <property type="match status" value="1"/>
</dbReference>
<comment type="caution">
    <text evidence="6">The sequence shown here is derived from an EMBL/GenBank/DDBJ whole genome shotgun (WGS) entry which is preliminary data.</text>
</comment>
<dbReference type="AlphaFoldDB" id="A0A7C5HQE9"/>
<feature type="domain" description="UspA" evidence="5">
    <location>
        <begin position="10"/>
        <end position="137"/>
    </location>
</feature>
<evidence type="ECO:0000256" key="1">
    <source>
        <dbReference type="ARBA" id="ARBA00008791"/>
    </source>
</evidence>
<feature type="compositionally biased region" description="Basic and acidic residues" evidence="4">
    <location>
        <begin position="139"/>
        <end position="153"/>
    </location>
</feature>
<protein>
    <submittedName>
        <fullName evidence="6">Universal stress protein</fullName>
    </submittedName>
</protein>
<dbReference type="PANTHER" id="PTHR46268:SF27">
    <property type="entry name" value="UNIVERSAL STRESS PROTEIN RV2623"/>
    <property type="match status" value="1"/>
</dbReference>
<reference evidence="6" key="1">
    <citation type="journal article" date="2020" name="mSystems">
        <title>Genome- and Community-Level Interaction Insights into Carbon Utilization and Element Cycling Functions of Hydrothermarchaeota in Hydrothermal Sediment.</title>
        <authorList>
            <person name="Zhou Z."/>
            <person name="Liu Y."/>
            <person name="Xu W."/>
            <person name="Pan J."/>
            <person name="Luo Z.H."/>
            <person name="Li M."/>
        </authorList>
    </citation>
    <scope>NUCLEOTIDE SEQUENCE [LARGE SCALE GENOMIC DNA]</scope>
    <source>
        <strain evidence="6">HyVt-628</strain>
    </source>
</reference>
<evidence type="ECO:0000256" key="2">
    <source>
        <dbReference type="ARBA" id="ARBA00022741"/>
    </source>
</evidence>
<keyword evidence="2" id="KW-0547">Nucleotide-binding</keyword>
<proteinExistence type="inferred from homology"/>
<evidence type="ECO:0000313" key="6">
    <source>
        <dbReference type="EMBL" id="HHE08160.1"/>
    </source>
</evidence>
<dbReference type="PRINTS" id="PR01438">
    <property type="entry name" value="UNVRSLSTRESS"/>
</dbReference>
<dbReference type="InterPro" id="IPR014729">
    <property type="entry name" value="Rossmann-like_a/b/a_fold"/>
</dbReference>
<dbReference type="Proteomes" id="UP000886059">
    <property type="component" value="Unassembled WGS sequence"/>
</dbReference>